<comment type="similarity">
    <text evidence="2">Belongs to the ERG2 family.</text>
</comment>
<keyword evidence="6" id="KW-0472">Membrane</keyword>
<evidence type="ECO:0000256" key="4">
    <source>
        <dbReference type="ARBA" id="ARBA00022824"/>
    </source>
</evidence>
<protein>
    <submittedName>
        <fullName evidence="8">Uncharacterized protein</fullName>
    </submittedName>
</protein>
<dbReference type="InterPro" id="IPR006716">
    <property type="entry name" value="ERG2_sigma1_rcpt-like"/>
</dbReference>
<dbReference type="EMBL" id="JAIWQS010000004">
    <property type="protein sequence ID" value="KAJ8768418.1"/>
    <property type="molecule type" value="Genomic_DNA"/>
</dbReference>
<sequence>MYLCSFSNKGDRTNNNQQSTNKVQKSTMNHSPSMKLQNVATSSSDERDNCYYPGCRKDANCNCEICLASINATLDLIPLSSQKSSFTKLSSSRANLECTPLSFDSSVVSTPRSSFCSKLESPVLKSSSRFDFCEKKKEKKKKKREWDSGSRFMRFMLGLSFLVFMGKGFSSGVSRVLRPVFLPEVVRRIGERSWLVQDINGKLRFLQDELKSSGVDMEISNCSHMNSIWEINEDGTILNSRCVLFKSALEEVSIWGWPLQTAGLLRTGLTSRSFTLLSGRVTEWSHGKLGYSTRKANSSWVQEKLSASIVQLNPNTWILEYQRSFMLDDLKIIPTIAEIFKFSMSGLMKRMNQATSFLSVLEYQYGAFKAKRDNIRIPT</sequence>
<dbReference type="Pfam" id="PF04622">
    <property type="entry name" value="ERG2_Sigma1R"/>
    <property type="match status" value="1"/>
</dbReference>
<dbReference type="GO" id="GO:0005789">
    <property type="term" value="C:endoplasmic reticulum membrane"/>
    <property type="evidence" value="ECO:0007669"/>
    <property type="project" value="UniProtKB-SubCell"/>
</dbReference>
<evidence type="ECO:0000313" key="8">
    <source>
        <dbReference type="EMBL" id="KAJ8768418.1"/>
    </source>
</evidence>
<evidence type="ECO:0000256" key="2">
    <source>
        <dbReference type="ARBA" id="ARBA00007141"/>
    </source>
</evidence>
<evidence type="ECO:0000313" key="9">
    <source>
        <dbReference type="Proteomes" id="UP001159364"/>
    </source>
</evidence>
<dbReference type="PANTHER" id="PTHR10868:SF1">
    <property type="entry name" value="SIGMA NON-OPIOID INTRACELLULAR RECEPTOR 1"/>
    <property type="match status" value="1"/>
</dbReference>
<keyword evidence="9" id="KW-1185">Reference proteome</keyword>
<evidence type="ECO:0000256" key="5">
    <source>
        <dbReference type="ARBA" id="ARBA00022989"/>
    </source>
</evidence>
<evidence type="ECO:0000256" key="3">
    <source>
        <dbReference type="ARBA" id="ARBA00022692"/>
    </source>
</evidence>
<comment type="subcellular location">
    <subcellularLocation>
        <location evidence="1">Endoplasmic reticulum membrane</location>
    </subcellularLocation>
</comment>
<reference evidence="8 9" key="1">
    <citation type="submission" date="2021-09" db="EMBL/GenBank/DDBJ databases">
        <title>Genomic insights and catalytic innovation underlie evolution of tropane alkaloids biosynthesis.</title>
        <authorList>
            <person name="Wang Y.-J."/>
            <person name="Tian T."/>
            <person name="Huang J.-P."/>
            <person name="Huang S.-X."/>
        </authorList>
    </citation>
    <scope>NUCLEOTIDE SEQUENCE [LARGE SCALE GENOMIC DNA]</scope>
    <source>
        <strain evidence="8">KIB-2018</strain>
        <tissue evidence="8">Leaf</tissue>
    </source>
</reference>
<keyword evidence="4" id="KW-0256">Endoplasmic reticulum</keyword>
<dbReference type="PANTHER" id="PTHR10868">
    <property type="entry name" value="SIGMA 1-TYPE OPIOID RECEPTOR-RELATED"/>
    <property type="match status" value="1"/>
</dbReference>
<keyword evidence="3" id="KW-0812">Transmembrane</keyword>
<dbReference type="Proteomes" id="UP001159364">
    <property type="component" value="Linkage Group LG04"/>
</dbReference>
<proteinExistence type="inferred from homology"/>
<evidence type="ECO:0000256" key="7">
    <source>
        <dbReference type="SAM" id="MobiDB-lite"/>
    </source>
</evidence>
<evidence type="ECO:0000256" key="6">
    <source>
        <dbReference type="ARBA" id="ARBA00023136"/>
    </source>
</evidence>
<evidence type="ECO:0000256" key="1">
    <source>
        <dbReference type="ARBA" id="ARBA00004586"/>
    </source>
</evidence>
<organism evidence="8 9">
    <name type="scientific">Erythroxylum novogranatense</name>
    <dbReference type="NCBI Taxonomy" id="1862640"/>
    <lineage>
        <taxon>Eukaryota</taxon>
        <taxon>Viridiplantae</taxon>
        <taxon>Streptophyta</taxon>
        <taxon>Embryophyta</taxon>
        <taxon>Tracheophyta</taxon>
        <taxon>Spermatophyta</taxon>
        <taxon>Magnoliopsida</taxon>
        <taxon>eudicotyledons</taxon>
        <taxon>Gunneridae</taxon>
        <taxon>Pentapetalae</taxon>
        <taxon>rosids</taxon>
        <taxon>fabids</taxon>
        <taxon>Malpighiales</taxon>
        <taxon>Erythroxylaceae</taxon>
        <taxon>Erythroxylum</taxon>
    </lineage>
</organism>
<gene>
    <name evidence="8" type="ORF">K2173_021571</name>
</gene>
<accession>A0AAV8TNR9</accession>
<name>A0AAV8TNR9_9ROSI</name>
<keyword evidence="5" id="KW-1133">Transmembrane helix</keyword>
<dbReference type="AlphaFoldDB" id="A0AAV8TNR9"/>
<comment type="caution">
    <text evidence="8">The sequence shown here is derived from an EMBL/GenBank/DDBJ whole genome shotgun (WGS) entry which is preliminary data.</text>
</comment>
<feature type="region of interest" description="Disordered" evidence="7">
    <location>
        <begin position="1"/>
        <end position="33"/>
    </location>
</feature>